<dbReference type="AlphaFoldDB" id="A0A0C2X7Z0"/>
<evidence type="ECO:0000256" key="6">
    <source>
        <dbReference type="ARBA" id="ARBA00023002"/>
    </source>
</evidence>
<dbReference type="GO" id="GO:0005576">
    <property type="term" value="C:extracellular region"/>
    <property type="evidence" value="ECO:0007669"/>
    <property type="project" value="UniProtKB-SubCell"/>
</dbReference>
<comment type="similarity">
    <text evidence="11">Belongs to the polysaccharide monooxygenase AA14 family.</text>
</comment>
<reference evidence="14 15" key="1">
    <citation type="submission" date="2014-04" db="EMBL/GenBank/DDBJ databases">
        <authorList>
            <consortium name="DOE Joint Genome Institute"/>
            <person name="Kuo A."/>
            <person name="Zuccaro A."/>
            <person name="Kohler A."/>
            <person name="Nagy L.G."/>
            <person name="Floudas D."/>
            <person name="Copeland A."/>
            <person name="Barry K.W."/>
            <person name="Cichocki N."/>
            <person name="Veneault-Fourrey C."/>
            <person name="LaButti K."/>
            <person name="Lindquist E.A."/>
            <person name="Lipzen A."/>
            <person name="Lundell T."/>
            <person name="Morin E."/>
            <person name="Murat C."/>
            <person name="Sun H."/>
            <person name="Tunlid A."/>
            <person name="Henrissat B."/>
            <person name="Grigoriev I.V."/>
            <person name="Hibbett D.S."/>
            <person name="Martin F."/>
            <person name="Nordberg H.P."/>
            <person name="Cantor M.N."/>
            <person name="Hua S.X."/>
        </authorList>
    </citation>
    <scope>NUCLEOTIDE SEQUENCE [LARGE SCALE GENOMIC DNA]</scope>
    <source>
        <strain evidence="14 15">MAFF 305830</strain>
    </source>
</reference>
<accession>A0A0C2X7Z0</accession>
<keyword evidence="3" id="KW-0964">Secreted</keyword>
<evidence type="ECO:0000256" key="2">
    <source>
        <dbReference type="ARBA" id="ARBA00004613"/>
    </source>
</evidence>
<dbReference type="OrthoDB" id="2019572at2759"/>
<feature type="chain" id="PRO_5002158765" description="Lytic polysaccharide monooxygenase" evidence="13">
    <location>
        <begin position="17"/>
        <end position="409"/>
    </location>
</feature>
<evidence type="ECO:0000256" key="3">
    <source>
        <dbReference type="ARBA" id="ARBA00022525"/>
    </source>
</evidence>
<dbReference type="GO" id="GO:0004497">
    <property type="term" value="F:monooxygenase activity"/>
    <property type="evidence" value="ECO:0007669"/>
    <property type="project" value="UniProtKB-KW"/>
</dbReference>
<keyword evidence="6" id="KW-0560">Oxidoreductase</keyword>
<feature type="region of interest" description="Disordered" evidence="12">
    <location>
        <begin position="383"/>
        <end position="409"/>
    </location>
</feature>
<evidence type="ECO:0000313" key="15">
    <source>
        <dbReference type="Proteomes" id="UP000054097"/>
    </source>
</evidence>
<feature type="region of interest" description="Disordered" evidence="12">
    <location>
        <begin position="280"/>
        <end position="343"/>
    </location>
</feature>
<dbReference type="STRING" id="933852.A0A0C2X7Z0"/>
<evidence type="ECO:0000256" key="7">
    <source>
        <dbReference type="ARBA" id="ARBA00023008"/>
    </source>
</evidence>
<keyword evidence="10" id="KW-0325">Glycoprotein</keyword>
<organism evidence="14 15">
    <name type="scientific">Serendipita vermifera MAFF 305830</name>
    <dbReference type="NCBI Taxonomy" id="933852"/>
    <lineage>
        <taxon>Eukaryota</taxon>
        <taxon>Fungi</taxon>
        <taxon>Dikarya</taxon>
        <taxon>Basidiomycota</taxon>
        <taxon>Agaricomycotina</taxon>
        <taxon>Agaricomycetes</taxon>
        <taxon>Sebacinales</taxon>
        <taxon>Serendipitaceae</taxon>
        <taxon>Serendipita</taxon>
    </lineage>
</organism>
<evidence type="ECO:0008006" key="16">
    <source>
        <dbReference type="Google" id="ProtNLM"/>
    </source>
</evidence>
<evidence type="ECO:0000256" key="8">
    <source>
        <dbReference type="ARBA" id="ARBA00023033"/>
    </source>
</evidence>
<gene>
    <name evidence="14" type="ORF">M408DRAFT_19097</name>
</gene>
<keyword evidence="9" id="KW-1015">Disulfide bond</keyword>
<name>A0A0C2X7Z0_SERVB</name>
<proteinExistence type="inferred from homology"/>
<keyword evidence="7" id="KW-0186">Copper</keyword>
<feature type="compositionally biased region" description="Low complexity" evidence="12">
    <location>
        <begin position="301"/>
        <end position="311"/>
    </location>
</feature>
<feature type="compositionally biased region" description="Basic residues" evidence="12">
    <location>
        <begin position="399"/>
        <end position="409"/>
    </location>
</feature>
<comment type="subcellular location">
    <subcellularLocation>
        <location evidence="2">Secreted</location>
    </subcellularLocation>
</comment>
<dbReference type="Proteomes" id="UP000054097">
    <property type="component" value="Unassembled WGS sequence"/>
</dbReference>
<dbReference type="Pfam" id="PF22810">
    <property type="entry name" value="LPMO_AA14"/>
    <property type="match status" value="1"/>
</dbReference>
<keyword evidence="5 13" id="KW-0732">Signal</keyword>
<evidence type="ECO:0000256" key="10">
    <source>
        <dbReference type="ARBA" id="ARBA00023180"/>
    </source>
</evidence>
<dbReference type="InterPro" id="IPR054497">
    <property type="entry name" value="LPMO_AA14"/>
</dbReference>
<dbReference type="GO" id="GO:0046872">
    <property type="term" value="F:metal ion binding"/>
    <property type="evidence" value="ECO:0007669"/>
    <property type="project" value="UniProtKB-KW"/>
</dbReference>
<evidence type="ECO:0000256" key="4">
    <source>
        <dbReference type="ARBA" id="ARBA00022723"/>
    </source>
</evidence>
<keyword evidence="15" id="KW-1185">Reference proteome</keyword>
<reference evidence="15" key="2">
    <citation type="submission" date="2015-01" db="EMBL/GenBank/DDBJ databases">
        <title>Evolutionary Origins and Diversification of the Mycorrhizal Mutualists.</title>
        <authorList>
            <consortium name="DOE Joint Genome Institute"/>
            <consortium name="Mycorrhizal Genomics Consortium"/>
            <person name="Kohler A."/>
            <person name="Kuo A."/>
            <person name="Nagy L.G."/>
            <person name="Floudas D."/>
            <person name="Copeland A."/>
            <person name="Barry K.W."/>
            <person name="Cichocki N."/>
            <person name="Veneault-Fourrey C."/>
            <person name="LaButti K."/>
            <person name="Lindquist E.A."/>
            <person name="Lipzen A."/>
            <person name="Lundell T."/>
            <person name="Morin E."/>
            <person name="Murat C."/>
            <person name="Riley R."/>
            <person name="Ohm R."/>
            <person name="Sun H."/>
            <person name="Tunlid A."/>
            <person name="Henrissat B."/>
            <person name="Grigoriev I.V."/>
            <person name="Hibbett D.S."/>
            <person name="Martin F."/>
        </authorList>
    </citation>
    <scope>NUCLEOTIDE SEQUENCE [LARGE SCALE GENOMIC DNA]</scope>
    <source>
        <strain evidence="15">MAFF 305830</strain>
    </source>
</reference>
<feature type="compositionally biased region" description="Polar residues" evidence="12">
    <location>
        <begin position="387"/>
        <end position="397"/>
    </location>
</feature>
<sequence length="409" mass="44526">MRAILASALFFHVVHGHIGAFTKGMYCRNGTEPGVENQNTNDAVQPLYNLTKSDWWMHHSNKCDEFPPLPGDFLEVPARGSFTVELAGNRALTSFSYGGRYVTAWGDGKNHPDDYSITNLGGEPNPSGSGCIPDPNLHAQNETMAAGTVFAISYESDIKQVTEENLVVFTVKYHTPFKLLATYDVPDLPECPPGGCHCVWGWVPNHCGQPNMYMFPHRCIVTGATSTTQLAPAKAPVWCEDDQSRCVTGPKQMIYWNQLDGNNVVTEGLQLDGDWKSPGYNQKMGFNDGAQHDIFLPPAPTSSSDPTTTTSLAVNPPTEPAPTSTSQSTDAPTEAPTSIAETVSSSVTTVTVTMTETVSYCPTSTTQTPSPSVLLLEQEWKEPWSQPPQALSKSLTKAQHLRRGPSFRV</sequence>
<comment type="cofactor">
    <cofactor evidence="1">
        <name>Cu(2+)</name>
        <dbReference type="ChEBI" id="CHEBI:29036"/>
    </cofactor>
</comment>
<protein>
    <recommendedName>
        <fullName evidence="16">Lytic polysaccharide monooxygenase</fullName>
    </recommendedName>
</protein>
<evidence type="ECO:0000313" key="14">
    <source>
        <dbReference type="EMBL" id="KIM34148.1"/>
    </source>
</evidence>
<dbReference type="HOGENOM" id="CLU_030284_3_0_1"/>
<evidence type="ECO:0000256" key="13">
    <source>
        <dbReference type="SAM" id="SignalP"/>
    </source>
</evidence>
<evidence type="ECO:0000256" key="5">
    <source>
        <dbReference type="ARBA" id="ARBA00022729"/>
    </source>
</evidence>
<evidence type="ECO:0000256" key="11">
    <source>
        <dbReference type="ARBA" id="ARBA00046340"/>
    </source>
</evidence>
<keyword evidence="4" id="KW-0479">Metal-binding</keyword>
<dbReference type="EMBL" id="KN824277">
    <property type="protein sequence ID" value="KIM34148.1"/>
    <property type="molecule type" value="Genomic_DNA"/>
</dbReference>
<evidence type="ECO:0000256" key="12">
    <source>
        <dbReference type="SAM" id="MobiDB-lite"/>
    </source>
</evidence>
<keyword evidence="8" id="KW-0503">Monooxygenase</keyword>
<feature type="signal peptide" evidence="13">
    <location>
        <begin position="1"/>
        <end position="16"/>
    </location>
</feature>
<evidence type="ECO:0000256" key="1">
    <source>
        <dbReference type="ARBA" id="ARBA00001973"/>
    </source>
</evidence>
<feature type="compositionally biased region" description="Polar residues" evidence="12">
    <location>
        <begin position="321"/>
        <end position="331"/>
    </location>
</feature>
<evidence type="ECO:0000256" key="9">
    <source>
        <dbReference type="ARBA" id="ARBA00023157"/>
    </source>
</evidence>